<sequence>SPIIHRPRGVSSAQSLPLCSSGPCPGHRMPSLSCCPSSWILNLLRLWWPRSPLSFARSQRVSIRIYTDSVYPPSG</sequence>
<feature type="non-terminal residue" evidence="1">
    <location>
        <position position="1"/>
    </location>
</feature>
<proteinExistence type="predicted"/>
<evidence type="ECO:0000313" key="2">
    <source>
        <dbReference type="Proteomes" id="UP001381693"/>
    </source>
</evidence>
<reference evidence="1 2" key="1">
    <citation type="submission" date="2023-11" db="EMBL/GenBank/DDBJ databases">
        <title>Halocaridina rubra genome assembly.</title>
        <authorList>
            <person name="Smith C."/>
        </authorList>
    </citation>
    <scope>NUCLEOTIDE SEQUENCE [LARGE SCALE GENOMIC DNA]</scope>
    <source>
        <strain evidence="1">EP-1</strain>
        <tissue evidence="1">Whole</tissue>
    </source>
</reference>
<protein>
    <submittedName>
        <fullName evidence="1">Uncharacterized protein</fullName>
    </submittedName>
</protein>
<feature type="non-terminal residue" evidence="1">
    <location>
        <position position="75"/>
    </location>
</feature>
<organism evidence="1 2">
    <name type="scientific">Halocaridina rubra</name>
    <name type="common">Hawaiian red shrimp</name>
    <dbReference type="NCBI Taxonomy" id="373956"/>
    <lineage>
        <taxon>Eukaryota</taxon>
        <taxon>Metazoa</taxon>
        <taxon>Ecdysozoa</taxon>
        <taxon>Arthropoda</taxon>
        <taxon>Crustacea</taxon>
        <taxon>Multicrustacea</taxon>
        <taxon>Malacostraca</taxon>
        <taxon>Eumalacostraca</taxon>
        <taxon>Eucarida</taxon>
        <taxon>Decapoda</taxon>
        <taxon>Pleocyemata</taxon>
        <taxon>Caridea</taxon>
        <taxon>Atyoidea</taxon>
        <taxon>Atyidae</taxon>
        <taxon>Halocaridina</taxon>
    </lineage>
</organism>
<evidence type="ECO:0000313" key="1">
    <source>
        <dbReference type="EMBL" id="KAK7068220.1"/>
    </source>
</evidence>
<dbReference type="Proteomes" id="UP001381693">
    <property type="component" value="Unassembled WGS sequence"/>
</dbReference>
<name>A0AAN8WL79_HALRR</name>
<dbReference type="AlphaFoldDB" id="A0AAN8WL79"/>
<gene>
    <name evidence="1" type="ORF">SK128_017689</name>
</gene>
<keyword evidence="2" id="KW-1185">Reference proteome</keyword>
<accession>A0AAN8WL79</accession>
<comment type="caution">
    <text evidence="1">The sequence shown here is derived from an EMBL/GenBank/DDBJ whole genome shotgun (WGS) entry which is preliminary data.</text>
</comment>
<dbReference type="EMBL" id="JAXCGZ010017367">
    <property type="protein sequence ID" value="KAK7068220.1"/>
    <property type="molecule type" value="Genomic_DNA"/>
</dbReference>